<accession>A0AA40VKS1</accession>
<evidence type="ECO:0000313" key="2">
    <source>
        <dbReference type="EMBL" id="MBB4138779.1"/>
    </source>
</evidence>
<dbReference type="RefSeq" id="WP_183498515.1">
    <property type="nucleotide sequence ID" value="NZ_BAABCO010000003.1"/>
</dbReference>
<reference evidence="2 3" key="1">
    <citation type="submission" date="2020-08" db="EMBL/GenBank/DDBJ databases">
        <title>Sequencing the genomes of 1000 actinobacteria strains.</title>
        <authorList>
            <person name="Klenk H.-P."/>
        </authorList>
    </citation>
    <scope>NUCLEOTIDE SEQUENCE [LARGE SCALE GENOMIC DNA]</scope>
    <source>
        <strain evidence="2 3">DSM 19600</strain>
    </source>
</reference>
<dbReference type="AlphaFoldDB" id="A0AA40VKS1"/>
<sequence>MQILLALIFGAAYGAVLHYTMPGRASRGVALAPIVGAVLGGLTWLVMTWLGFTLESPWLWLVSVIVPVVVVPVALTVLRRVRDAHDARERVRLRIA</sequence>
<feature type="transmembrane region" description="Helical" evidence="1">
    <location>
        <begin position="6"/>
        <end position="22"/>
    </location>
</feature>
<protein>
    <submittedName>
        <fullName evidence="2">Membrane protein YeaQ/YmgE (Transglycosylase-associated protein family)</fullName>
    </submittedName>
</protein>
<feature type="transmembrane region" description="Helical" evidence="1">
    <location>
        <begin position="29"/>
        <end position="52"/>
    </location>
</feature>
<name>A0AA40VKS1_9MICO</name>
<feature type="transmembrane region" description="Helical" evidence="1">
    <location>
        <begin position="58"/>
        <end position="78"/>
    </location>
</feature>
<evidence type="ECO:0000256" key="1">
    <source>
        <dbReference type="SAM" id="Phobius"/>
    </source>
</evidence>
<comment type="caution">
    <text evidence="2">The sequence shown here is derived from an EMBL/GenBank/DDBJ whole genome shotgun (WGS) entry which is preliminary data.</text>
</comment>
<evidence type="ECO:0000313" key="3">
    <source>
        <dbReference type="Proteomes" id="UP000549113"/>
    </source>
</evidence>
<gene>
    <name evidence="2" type="ORF">BKA10_000573</name>
</gene>
<proteinExistence type="predicted"/>
<dbReference type="EMBL" id="JACIFH010000001">
    <property type="protein sequence ID" value="MBB4138779.1"/>
    <property type="molecule type" value="Genomic_DNA"/>
</dbReference>
<organism evidence="2 3">
    <name type="scientific">Microbacterium invictum</name>
    <dbReference type="NCBI Taxonomy" id="515415"/>
    <lineage>
        <taxon>Bacteria</taxon>
        <taxon>Bacillati</taxon>
        <taxon>Actinomycetota</taxon>
        <taxon>Actinomycetes</taxon>
        <taxon>Micrococcales</taxon>
        <taxon>Microbacteriaceae</taxon>
        <taxon>Microbacterium</taxon>
    </lineage>
</organism>
<dbReference type="Proteomes" id="UP000549113">
    <property type="component" value="Unassembled WGS sequence"/>
</dbReference>
<keyword evidence="3" id="KW-1185">Reference proteome</keyword>
<keyword evidence="1" id="KW-0472">Membrane</keyword>
<keyword evidence="1" id="KW-0812">Transmembrane</keyword>
<keyword evidence="1" id="KW-1133">Transmembrane helix</keyword>